<name>A0ABW2JXS9_9ACTN</name>
<feature type="transmembrane region" description="Helical" evidence="1">
    <location>
        <begin position="198"/>
        <end position="218"/>
    </location>
</feature>
<dbReference type="EMBL" id="JBHTCF010000031">
    <property type="protein sequence ID" value="MFC7310313.1"/>
    <property type="molecule type" value="Genomic_DNA"/>
</dbReference>
<feature type="transmembrane region" description="Helical" evidence="1">
    <location>
        <begin position="269"/>
        <end position="287"/>
    </location>
</feature>
<keyword evidence="3" id="KW-0808">Transferase</keyword>
<feature type="transmembrane region" description="Helical" evidence="1">
    <location>
        <begin position="325"/>
        <end position="346"/>
    </location>
</feature>
<feature type="transmembrane region" description="Helical" evidence="1">
    <location>
        <begin position="78"/>
        <end position="101"/>
    </location>
</feature>
<keyword evidence="4" id="KW-1185">Reference proteome</keyword>
<dbReference type="InterPro" id="IPR002656">
    <property type="entry name" value="Acyl_transf_3_dom"/>
</dbReference>
<sequence>MSTEDLARPADELAVRAPARPAAPAALPELPPLGGRLPTLTGLRFPAALLVFLFHAALPLPEMRILADDGLQKVFYAVAAQSGGLGVTFFFVLSGFILTWSARPGDPARSFWRRRFAKIVPVYLVTWFLALLLVDLSATEVWQALATLFMVQSWIPDVMTNFAVNNPGWSLSTEAFFYLSFPLIYLGAKRIPARRLKFWIAGTVAAIALVPLLTYTLIPLGTEQVPNEPGNSANYFWFGYIFPPARLLDFVLGIFVARAVMTGRWRDIGMRWSAALLVAAYAAASFVPLLYGLRVMCVVPAAMLIASGALADAHGRPTAFSGRAATWLGEVSFAFYLAHYTVLTLVRELLGERMLSTPVGVAVIVAELAVSLLISWALYAWVERPLTRRWSKSRKSLPRKQVV</sequence>
<feature type="transmembrane region" description="Helical" evidence="1">
    <location>
        <begin position="122"/>
        <end position="149"/>
    </location>
</feature>
<feature type="transmembrane region" description="Helical" evidence="1">
    <location>
        <begin position="358"/>
        <end position="382"/>
    </location>
</feature>
<comment type="caution">
    <text evidence="3">The sequence shown here is derived from an EMBL/GenBank/DDBJ whole genome shotgun (WGS) entry which is preliminary data.</text>
</comment>
<dbReference type="RefSeq" id="WP_381840596.1">
    <property type="nucleotide sequence ID" value="NZ_JBHTCF010000031.1"/>
</dbReference>
<gene>
    <name evidence="3" type="ORF">ACFQVC_39640</name>
</gene>
<feature type="transmembrane region" description="Helical" evidence="1">
    <location>
        <begin position="41"/>
        <end position="58"/>
    </location>
</feature>
<evidence type="ECO:0000259" key="2">
    <source>
        <dbReference type="Pfam" id="PF01757"/>
    </source>
</evidence>
<keyword evidence="1" id="KW-1133">Transmembrane helix</keyword>
<keyword evidence="1" id="KW-0812">Transmembrane</keyword>
<keyword evidence="1" id="KW-0472">Membrane</keyword>
<accession>A0ABW2JXS9</accession>
<feature type="domain" description="Acyltransferase 3" evidence="2">
    <location>
        <begin position="40"/>
        <end position="377"/>
    </location>
</feature>
<reference evidence="4" key="1">
    <citation type="journal article" date="2019" name="Int. J. Syst. Evol. Microbiol.">
        <title>The Global Catalogue of Microorganisms (GCM) 10K type strain sequencing project: providing services to taxonomists for standard genome sequencing and annotation.</title>
        <authorList>
            <consortium name="The Broad Institute Genomics Platform"/>
            <consortium name="The Broad Institute Genome Sequencing Center for Infectious Disease"/>
            <person name="Wu L."/>
            <person name="Ma J."/>
        </authorList>
    </citation>
    <scope>NUCLEOTIDE SEQUENCE [LARGE SCALE GENOMIC DNA]</scope>
    <source>
        <strain evidence="4">SYNS20</strain>
    </source>
</reference>
<dbReference type="Proteomes" id="UP001596523">
    <property type="component" value="Unassembled WGS sequence"/>
</dbReference>
<feature type="transmembrane region" description="Helical" evidence="1">
    <location>
        <begin position="169"/>
        <end position="186"/>
    </location>
</feature>
<dbReference type="InterPro" id="IPR050879">
    <property type="entry name" value="Acyltransferase_3"/>
</dbReference>
<feature type="transmembrane region" description="Helical" evidence="1">
    <location>
        <begin position="238"/>
        <end position="257"/>
    </location>
</feature>
<evidence type="ECO:0000313" key="3">
    <source>
        <dbReference type="EMBL" id="MFC7310313.1"/>
    </source>
</evidence>
<dbReference type="Pfam" id="PF01757">
    <property type="entry name" value="Acyl_transf_3"/>
    <property type="match status" value="1"/>
</dbReference>
<evidence type="ECO:0000313" key="4">
    <source>
        <dbReference type="Proteomes" id="UP001596523"/>
    </source>
</evidence>
<dbReference type="PANTHER" id="PTHR23028">
    <property type="entry name" value="ACETYLTRANSFERASE"/>
    <property type="match status" value="1"/>
</dbReference>
<keyword evidence="3" id="KW-0012">Acyltransferase</keyword>
<organism evidence="3 4">
    <name type="scientific">Streptomyces monticola</name>
    <dbReference type="NCBI Taxonomy" id="2666263"/>
    <lineage>
        <taxon>Bacteria</taxon>
        <taxon>Bacillati</taxon>
        <taxon>Actinomycetota</taxon>
        <taxon>Actinomycetes</taxon>
        <taxon>Kitasatosporales</taxon>
        <taxon>Streptomycetaceae</taxon>
        <taxon>Streptomyces</taxon>
    </lineage>
</organism>
<dbReference type="GO" id="GO:0016746">
    <property type="term" value="F:acyltransferase activity"/>
    <property type="evidence" value="ECO:0007669"/>
    <property type="project" value="UniProtKB-KW"/>
</dbReference>
<dbReference type="PANTHER" id="PTHR23028:SF53">
    <property type="entry name" value="ACYL_TRANSF_3 DOMAIN-CONTAINING PROTEIN"/>
    <property type="match status" value="1"/>
</dbReference>
<proteinExistence type="predicted"/>
<evidence type="ECO:0000256" key="1">
    <source>
        <dbReference type="SAM" id="Phobius"/>
    </source>
</evidence>
<dbReference type="EC" id="2.3.-.-" evidence="3"/>
<protein>
    <submittedName>
        <fullName evidence="3">Acyltransferase family protein</fullName>
        <ecNumber evidence="3">2.3.-.-</ecNumber>
    </submittedName>
</protein>